<sequence length="306" mass="35913">MTLAEEIADRWRLQLQSDLPKSSRSTHETIIQWLLGEDQVRFDDLLPHQLEIAKQAMDYRYRILCQRYLDAGPERAYKGLIQRLSSLFLIRNKIRTWIALSRDRQRSVVDVLQEVIQELLQNDHYMQQQIAWIAQCTSDPRLRNALVLASTEEYCLRPIRNQPLLVYRFVNYLRRSQRGGMTQVPVADFIRLVSEEIAPDDSEGSVSLLDGQAITHYQEAQAQEQQQELRQTIAQEFESYLAERVDPLAAEWLKLYLQGRSQEAIAQDLDMPIKQVYRLREKVNYHAVRVFASKNQPELVTEWLGR</sequence>
<dbReference type="Proteomes" id="UP000238634">
    <property type="component" value="Unassembled WGS sequence"/>
</dbReference>
<dbReference type="AlphaFoldDB" id="A0A2T1DCZ3"/>
<evidence type="ECO:0008006" key="3">
    <source>
        <dbReference type="Google" id="ProtNLM"/>
    </source>
</evidence>
<comment type="caution">
    <text evidence="1">The sequence shown here is derived from an EMBL/GenBank/DDBJ whole genome shotgun (WGS) entry which is preliminary data.</text>
</comment>
<dbReference type="RefSeq" id="WP_073069651.1">
    <property type="nucleotide sequence ID" value="NZ_MPPI01000003.1"/>
</dbReference>
<reference evidence="1 2" key="1">
    <citation type="submission" date="2018-02" db="EMBL/GenBank/DDBJ databases">
        <authorList>
            <person name="Cohen D.B."/>
            <person name="Kent A.D."/>
        </authorList>
    </citation>
    <scope>NUCLEOTIDE SEQUENCE [LARGE SCALE GENOMIC DNA]</scope>
    <source>
        <strain evidence="1 2">ULC007</strain>
    </source>
</reference>
<proteinExistence type="predicted"/>
<protein>
    <recommendedName>
        <fullName evidence="3">HetZ-related protein 2</fullName>
    </recommendedName>
</protein>
<name>A0A2T1DCZ3_9CYAN</name>
<evidence type="ECO:0000313" key="1">
    <source>
        <dbReference type="EMBL" id="PSB18337.1"/>
    </source>
</evidence>
<keyword evidence="2" id="KW-1185">Reference proteome</keyword>
<dbReference type="NCBIfam" id="NF037965">
    <property type="entry name" value="HetZ_rel_2"/>
    <property type="match status" value="1"/>
</dbReference>
<dbReference type="InterPro" id="IPR048033">
    <property type="entry name" value="HetZ-rel_2"/>
</dbReference>
<dbReference type="EMBL" id="PVWG01000018">
    <property type="protein sequence ID" value="PSB18337.1"/>
    <property type="molecule type" value="Genomic_DNA"/>
</dbReference>
<organism evidence="1 2">
    <name type="scientific">Phormidesmis priestleyi ULC007</name>
    <dbReference type="NCBI Taxonomy" id="1920490"/>
    <lineage>
        <taxon>Bacteria</taxon>
        <taxon>Bacillati</taxon>
        <taxon>Cyanobacteriota</taxon>
        <taxon>Cyanophyceae</taxon>
        <taxon>Leptolyngbyales</taxon>
        <taxon>Leptolyngbyaceae</taxon>
        <taxon>Phormidesmis</taxon>
    </lineage>
</organism>
<evidence type="ECO:0000313" key="2">
    <source>
        <dbReference type="Proteomes" id="UP000238634"/>
    </source>
</evidence>
<gene>
    <name evidence="1" type="ORF">C7B65_15680</name>
</gene>
<dbReference type="STRING" id="1920490.GCA_001895925_02959"/>
<reference evidence="1 2" key="2">
    <citation type="submission" date="2018-03" db="EMBL/GenBank/DDBJ databases">
        <title>The ancient ancestry and fast evolution of plastids.</title>
        <authorList>
            <person name="Moore K.R."/>
            <person name="Magnabosco C."/>
            <person name="Momper L."/>
            <person name="Gold D.A."/>
            <person name="Bosak T."/>
            <person name="Fournier G.P."/>
        </authorList>
    </citation>
    <scope>NUCLEOTIDE SEQUENCE [LARGE SCALE GENOMIC DNA]</scope>
    <source>
        <strain evidence="1 2">ULC007</strain>
    </source>
</reference>
<accession>A0A2T1DCZ3</accession>
<dbReference type="OrthoDB" id="417276at2"/>